<feature type="compositionally biased region" description="Basic and acidic residues" evidence="5">
    <location>
        <begin position="595"/>
        <end position="611"/>
    </location>
</feature>
<dbReference type="RefSeq" id="XP_001746426.1">
    <property type="nucleotide sequence ID" value="XM_001746374.1"/>
</dbReference>
<evidence type="ECO:0000256" key="5">
    <source>
        <dbReference type="SAM" id="MobiDB-lite"/>
    </source>
</evidence>
<dbReference type="GeneID" id="5891777"/>
<dbReference type="CDD" id="cd00047">
    <property type="entry name" value="PTPc"/>
    <property type="match status" value="1"/>
</dbReference>
<sequence length="611" mass="67350">MAETWEIGLFIAGLILFGLLSAWAFYLTSDEYRLRRKRRQLGYEEDQGSIFGLLCALCIGPVNRSRWERQHKQFRTPDYGKPDKDWQKVRPSDEPGQEWQLLPRGDVQADGKRLATSKPAPPMADVAIAEENKEDSDDEQHDGIYPAAAPAPSKLPPARSISKLAIPDSDAPAAAPPAPASSAPDVAAKAREAVARAQLHMRAIEFAPAEAIRPPTSYSRPLSTAQLASVVHNMTITSLQDDFRTLPLHLASSKSLGEHLLRELREPRILPSVTTRIQLDRPPGAKISGFINANAVRGFQGNPMRFIVTQAPLSGFESGRVGTQVAFWSMVYQYQAPVVIMLIEPQPHRCTRYWPVPDGNLRSGPFEVRHHGFDKHRGFLVSSLSLTLRGKTHRFQHICLSGWNEHGLPRSSKSVIALLRYLRNLKVRGPIVVHDDRGLGPSGVFVASDYCIDQAQAGKVDVMQAVYTLRQDRAALVESRAEYQYIHRLVLGYLDGKDQKGAAVASNAAAQPPPKTKAMPSDMRVKPQPSKPVSSSDPASAVPEPDHAPPSYQPAPRYGNAETADHGVNRVTRRPSEESSFSNIAQRVGAGKTQRQYDVDHLGKAPTLPEH</sequence>
<dbReference type="InterPro" id="IPR000242">
    <property type="entry name" value="PTP_cat"/>
</dbReference>
<dbReference type="KEGG" id="mbr:MONBRDRAFT_25910"/>
<evidence type="ECO:0000256" key="1">
    <source>
        <dbReference type="ARBA" id="ARBA00013064"/>
    </source>
</evidence>
<proteinExistence type="predicted"/>
<keyword evidence="4" id="KW-0904">Protein phosphatase</keyword>
<dbReference type="EMBL" id="CH991553">
    <property type="protein sequence ID" value="EDQ88813.1"/>
    <property type="molecule type" value="Genomic_DNA"/>
</dbReference>
<dbReference type="STRING" id="81824.A9V0U1"/>
<feature type="compositionally biased region" description="Low complexity" evidence="5">
    <location>
        <begin position="146"/>
        <end position="158"/>
    </location>
</feature>
<dbReference type="InterPro" id="IPR008356">
    <property type="entry name" value="Tyr_Pase_KIM-con"/>
</dbReference>
<dbReference type="Proteomes" id="UP000001357">
    <property type="component" value="Unassembled WGS sequence"/>
</dbReference>
<dbReference type="AlphaFoldDB" id="A9V0U1"/>
<feature type="transmembrane region" description="Helical" evidence="6">
    <location>
        <begin position="6"/>
        <end position="27"/>
    </location>
</feature>
<dbReference type="SMART" id="SM00404">
    <property type="entry name" value="PTPc_motif"/>
    <property type="match status" value="1"/>
</dbReference>
<dbReference type="GO" id="GO:0004725">
    <property type="term" value="F:protein tyrosine phosphatase activity"/>
    <property type="evidence" value="ECO:0000318"/>
    <property type="project" value="GO_Central"/>
</dbReference>
<reference evidence="9 10" key="1">
    <citation type="journal article" date="2008" name="Nature">
        <title>The genome of the choanoflagellate Monosiga brevicollis and the origin of metazoans.</title>
        <authorList>
            <consortium name="JGI Sequencing"/>
            <person name="King N."/>
            <person name="Westbrook M.J."/>
            <person name="Young S.L."/>
            <person name="Kuo A."/>
            <person name="Abedin M."/>
            <person name="Chapman J."/>
            <person name="Fairclough S."/>
            <person name="Hellsten U."/>
            <person name="Isogai Y."/>
            <person name="Letunic I."/>
            <person name="Marr M."/>
            <person name="Pincus D."/>
            <person name="Putnam N."/>
            <person name="Rokas A."/>
            <person name="Wright K.J."/>
            <person name="Zuzow R."/>
            <person name="Dirks W."/>
            <person name="Good M."/>
            <person name="Goodstein D."/>
            <person name="Lemons D."/>
            <person name="Li W."/>
            <person name="Lyons J.B."/>
            <person name="Morris A."/>
            <person name="Nichols S."/>
            <person name="Richter D.J."/>
            <person name="Salamov A."/>
            <person name="Bork P."/>
            <person name="Lim W.A."/>
            <person name="Manning G."/>
            <person name="Miller W.T."/>
            <person name="McGinnis W."/>
            <person name="Shapiro H."/>
            <person name="Tjian R."/>
            <person name="Grigoriev I.V."/>
            <person name="Rokhsar D."/>
        </authorList>
    </citation>
    <scope>NUCLEOTIDE SEQUENCE [LARGE SCALE GENOMIC DNA]</scope>
    <source>
        <strain evidence="10">MX1 / ATCC 50154</strain>
    </source>
</reference>
<feature type="compositionally biased region" description="Low complexity" evidence="5">
    <location>
        <begin position="526"/>
        <end position="543"/>
    </location>
</feature>
<dbReference type="EC" id="3.1.3.48" evidence="1"/>
<protein>
    <recommendedName>
        <fullName evidence="1">protein-tyrosine-phosphatase</fullName>
        <ecNumber evidence="1">3.1.3.48</ecNumber>
    </recommendedName>
</protein>
<dbReference type="SMART" id="SM00194">
    <property type="entry name" value="PTPc"/>
    <property type="match status" value="1"/>
</dbReference>
<feature type="compositionally biased region" description="Basic and acidic residues" evidence="5">
    <location>
        <begin position="78"/>
        <end position="93"/>
    </location>
</feature>
<dbReference type="SUPFAM" id="SSF52799">
    <property type="entry name" value="(Phosphotyrosine protein) phosphatases II"/>
    <property type="match status" value="1"/>
</dbReference>
<feature type="domain" description="Tyrosine-protein phosphatase" evidence="7">
    <location>
        <begin position="265"/>
        <end position="493"/>
    </location>
</feature>
<name>A9V0U1_MONBE</name>
<feature type="region of interest" description="Disordered" evidence="5">
    <location>
        <begin position="73"/>
        <end position="159"/>
    </location>
</feature>
<dbReference type="OMA" id="GHENQKA"/>
<organism evidence="9 10">
    <name type="scientific">Monosiga brevicollis</name>
    <name type="common">Choanoflagellate</name>
    <dbReference type="NCBI Taxonomy" id="81824"/>
    <lineage>
        <taxon>Eukaryota</taxon>
        <taxon>Choanoflagellata</taxon>
        <taxon>Craspedida</taxon>
        <taxon>Salpingoecidae</taxon>
        <taxon>Monosiga</taxon>
    </lineage>
</organism>
<keyword evidence="6" id="KW-0472">Membrane</keyword>
<dbReference type="PANTHER" id="PTHR46198">
    <property type="entry name" value="PROTEIN-TYROSINE-PHOSPHATASE"/>
    <property type="match status" value="1"/>
</dbReference>
<keyword evidence="6" id="KW-0812">Transmembrane</keyword>
<dbReference type="PROSITE" id="PS50056">
    <property type="entry name" value="TYR_PHOSPHATASE_2"/>
    <property type="match status" value="1"/>
</dbReference>
<dbReference type="GO" id="GO:0007165">
    <property type="term" value="P:signal transduction"/>
    <property type="evidence" value="ECO:0000318"/>
    <property type="project" value="GO_Central"/>
</dbReference>
<evidence type="ECO:0000313" key="10">
    <source>
        <dbReference type="Proteomes" id="UP000001357"/>
    </source>
</evidence>
<dbReference type="InterPro" id="IPR003595">
    <property type="entry name" value="Tyr_Pase_cat"/>
</dbReference>
<evidence type="ECO:0000259" key="7">
    <source>
        <dbReference type="PROSITE" id="PS50055"/>
    </source>
</evidence>
<evidence type="ECO:0000259" key="8">
    <source>
        <dbReference type="PROSITE" id="PS50056"/>
    </source>
</evidence>
<evidence type="ECO:0000313" key="9">
    <source>
        <dbReference type="EMBL" id="EDQ88813.1"/>
    </source>
</evidence>
<keyword evidence="2" id="KW-0597">Phosphoprotein</keyword>
<dbReference type="eggNOG" id="KOG0789">
    <property type="taxonomic scope" value="Eukaryota"/>
</dbReference>
<feature type="domain" description="Tyrosine specific protein phosphatases" evidence="8">
    <location>
        <begin position="413"/>
        <end position="484"/>
    </location>
</feature>
<dbReference type="Pfam" id="PF00102">
    <property type="entry name" value="Y_phosphatase"/>
    <property type="match status" value="1"/>
</dbReference>
<dbReference type="PANTHER" id="PTHR46198:SF4">
    <property type="entry name" value="PROTEIN-TYROSINE-PHOSPHATASE"/>
    <property type="match status" value="1"/>
</dbReference>
<evidence type="ECO:0000256" key="6">
    <source>
        <dbReference type="SAM" id="Phobius"/>
    </source>
</evidence>
<keyword evidence="3" id="KW-0378">Hydrolase</keyword>
<accession>A9V0U1</accession>
<dbReference type="PROSITE" id="PS50055">
    <property type="entry name" value="TYR_PHOSPHATASE_PTP"/>
    <property type="match status" value="1"/>
</dbReference>
<feature type="region of interest" description="Disordered" evidence="5">
    <location>
        <begin position="504"/>
        <end position="611"/>
    </location>
</feature>
<gene>
    <name evidence="9" type="ORF">MONBRDRAFT_25910</name>
</gene>
<dbReference type="InParanoid" id="A9V0U1"/>
<dbReference type="InterPro" id="IPR000387">
    <property type="entry name" value="Tyr_Pase_dom"/>
</dbReference>
<dbReference type="Gene3D" id="3.90.190.10">
    <property type="entry name" value="Protein tyrosine phosphatase superfamily"/>
    <property type="match status" value="1"/>
</dbReference>
<keyword evidence="10" id="KW-1185">Reference proteome</keyword>
<evidence type="ECO:0000256" key="2">
    <source>
        <dbReference type="ARBA" id="ARBA00022553"/>
    </source>
</evidence>
<evidence type="ECO:0000256" key="4">
    <source>
        <dbReference type="ARBA" id="ARBA00022912"/>
    </source>
</evidence>
<dbReference type="PRINTS" id="PR00700">
    <property type="entry name" value="PRTYPHPHTASE"/>
</dbReference>
<evidence type="ECO:0000256" key="3">
    <source>
        <dbReference type="ARBA" id="ARBA00022801"/>
    </source>
</evidence>
<keyword evidence="6" id="KW-1133">Transmembrane helix</keyword>
<dbReference type="InterPro" id="IPR029021">
    <property type="entry name" value="Prot-tyrosine_phosphatase-like"/>
</dbReference>